<reference evidence="3 4" key="1">
    <citation type="submission" date="2020-08" db="EMBL/GenBank/DDBJ databases">
        <title>Genome public.</title>
        <authorList>
            <person name="Liu C."/>
            <person name="Sun Q."/>
        </authorList>
    </citation>
    <scope>NUCLEOTIDE SEQUENCE [LARGE SCALE GENOMIC DNA]</scope>
    <source>
        <strain evidence="3 4">NSJ-27</strain>
    </source>
</reference>
<proteinExistence type="inferred from homology"/>
<feature type="compositionally biased region" description="Basic and acidic residues" evidence="2">
    <location>
        <begin position="83"/>
        <end position="94"/>
    </location>
</feature>
<feature type="region of interest" description="Disordered" evidence="2">
    <location>
        <begin position="1"/>
        <end position="32"/>
    </location>
</feature>
<feature type="region of interest" description="Disordered" evidence="2">
    <location>
        <begin position="71"/>
        <end position="104"/>
    </location>
</feature>
<organism evidence="3 4">
    <name type="scientific">Clostridium facile</name>
    <dbReference type="NCBI Taxonomy" id="2763035"/>
    <lineage>
        <taxon>Bacteria</taxon>
        <taxon>Bacillati</taxon>
        <taxon>Bacillota</taxon>
        <taxon>Clostridia</taxon>
        <taxon>Eubacteriales</taxon>
        <taxon>Clostridiaceae</taxon>
        <taxon>Clostridium</taxon>
    </lineage>
</organism>
<dbReference type="InterPro" id="IPR007607">
    <property type="entry name" value="BacA/B"/>
</dbReference>
<evidence type="ECO:0000313" key="3">
    <source>
        <dbReference type="EMBL" id="MBC5788435.1"/>
    </source>
</evidence>
<accession>A0ABR7ITF9</accession>
<dbReference type="EMBL" id="JACOQK010000001">
    <property type="protein sequence ID" value="MBC5788435.1"/>
    <property type="molecule type" value="Genomic_DNA"/>
</dbReference>
<keyword evidence="4" id="KW-1185">Reference proteome</keyword>
<comment type="similarity">
    <text evidence="1">Belongs to the bactofilin family.</text>
</comment>
<comment type="caution">
    <text evidence="3">The sequence shown here is derived from an EMBL/GenBank/DDBJ whole genome shotgun (WGS) entry which is preliminary data.</text>
</comment>
<feature type="compositionally biased region" description="Low complexity" evidence="2">
    <location>
        <begin position="95"/>
        <end position="104"/>
    </location>
</feature>
<evidence type="ECO:0000256" key="2">
    <source>
        <dbReference type="SAM" id="MobiDB-lite"/>
    </source>
</evidence>
<dbReference type="PANTHER" id="PTHR35024">
    <property type="entry name" value="HYPOTHETICAL CYTOSOLIC PROTEIN"/>
    <property type="match status" value="1"/>
</dbReference>
<feature type="region of interest" description="Disordered" evidence="2">
    <location>
        <begin position="265"/>
        <end position="297"/>
    </location>
</feature>
<gene>
    <name evidence="3" type="ORF">H8Z77_10505</name>
</gene>
<evidence type="ECO:0000256" key="1">
    <source>
        <dbReference type="ARBA" id="ARBA00044755"/>
    </source>
</evidence>
<dbReference type="PANTHER" id="PTHR35024:SF4">
    <property type="entry name" value="POLYMER-FORMING CYTOSKELETAL PROTEIN"/>
    <property type="match status" value="1"/>
</dbReference>
<protein>
    <submittedName>
        <fullName evidence="3">Polymer-forming cytoskeletal protein</fullName>
    </submittedName>
</protein>
<feature type="compositionally biased region" description="Basic and acidic residues" evidence="2">
    <location>
        <begin position="1"/>
        <end position="11"/>
    </location>
</feature>
<dbReference type="RefSeq" id="WP_186996967.1">
    <property type="nucleotide sequence ID" value="NZ_JACOQK010000001.1"/>
</dbReference>
<feature type="compositionally biased region" description="Basic and acidic residues" evidence="2">
    <location>
        <begin position="270"/>
        <end position="289"/>
    </location>
</feature>
<dbReference type="Proteomes" id="UP000649151">
    <property type="component" value="Unassembled WGS sequence"/>
</dbReference>
<name>A0ABR7ITF9_9CLOT</name>
<evidence type="ECO:0000313" key="4">
    <source>
        <dbReference type="Proteomes" id="UP000649151"/>
    </source>
</evidence>
<dbReference type="Pfam" id="PF04519">
    <property type="entry name" value="Bactofilin"/>
    <property type="match status" value="1"/>
</dbReference>
<sequence length="297" mass="31908">MKDDKDLKFGENAEEDFMDSMMDSSTEPPIPELPTLWKWIKNKFGKETLEIEDEPEEAFDVQDKIKEVKEMKDHHTHTSTSEHNMHTTTVDHKPASPLSSPFSSPATVINRDTVVEGPIKSKSDVKINGIVRGHLNCEGNISVGGQVYGDISGEGNVTISGQAYGDITGRDIHINGGIIKGNITASGNVTFDGKAVIIGNISGNDCTIDGKVKGQISANGSVTLQNNALVHGNISAKNFSAQNGAVINGHVIIVCDTKQSESEIFALPDVPKEEAPKTAEETPVTKKSDSTTTNPQQ</sequence>